<sequence>MNFYSDKYLYEQGLYEADGSEESDKDSNQGGQDLDTREGEEEEEGKEEEEGMGEEKDNEDDPPDDEEASLMKSLGLPTAFYTGTEDTKKSKKRSHGKKRKTKKQKERKYREDDPVCETAAGEHDGKYLPDLNSFVGLDLENAWQGYWDQFGEYLVWEGWIKKYPEQIDYGLCEGIPHITEVEVVTEGTSQNMQLMEGKEEFEETDGKVKNHETGKDSQSNDGGQKKVTNDEAEKIKGSYKDEVLNSASSKNDPLQTEEVSESKSKAESDQEKTENTECENSNVKAFSEIDHRFHSYQSTYNAAITTTMKEKMESEQVRGNSQSEGDADNLTNENAEIIHMMHSYLGGGGTTEDNEEDSNQNNANEVMNNEDDNDYDIAWQELWNDHYTESYWYYYKDFCEKFEQLQFANAVPTNESEVCPDAEDTETTTVNSQCNDLDADLEKENDSQETAQGNDTQKSLICDDSEISSCSRPLNSGSNSGNSEIQNSSDSNPQCEQIEMNNSDYTCTNKQPEDGGGGGKRKQHRQTDKESGNRNTLLLMILLNLMILKKKRNKCRLSLNYFSIVSASIPSSSNSVQGNSGDGDDPPEERPITLEKSHTEEADFPMNDEKEEEEEEEVEGVKENLVLMGYSMPEEEEDTHIEECKRPKIKGGYLTYKDKKLKKKSRNLVLKKKPSHIKFDEEGNILEAKESKILNKAKGFIAKLKIENISDEIGEGRTENMKLNFPPDFAERNDVEVIDSDGSDSDSDNKTCQSAVKVDDVQINTVDTQEISEQNQESSIKLSENIVEEENGKKEVEQVSNSADIRLDEEEFSKTSSYQKKKKGKRKKKRSGKPAMPMPGEIAEDSELRKYWAQRYRLFSRFDEGIKLDREGWFSVTPEKIAEHIADRCRCDVVVDAFCGVGGNAIQFAFSCERVIAVDIDPVKVELAKHNASVYGVDDRIEFIVGDYLKVAPHLKADVVFLSPPWGGPDYLDAEVFDLETMISLNKSKIFEATKQITEDIAFFVPRNANVEQLTSLAGPGKSVEIEQNLLNSKLKTITAYYGGLVMDPDYAGGGEEKVEGGIEEEVQEEEGQFEDSICNKASEDGLHIEDFSNERLEDLETFGV</sequence>
<dbReference type="PANTHER" id="PTHR14741">
    <property type="entry name" value="S-ADENOSYLMETHIONINE-DEPENDENT METHYLTRANSFERASE RELATED"/>
    <property type="match status" value="1"/>
</dbReference>
<feature type="compositionally biased region" description="Acidic residues" evidence="23">
    <location>
        <begin position="38"/>
        <end position="68"/>
    </location>
</feature>
<dbReference type="InterPro" id="IPR029063">
    <property type="entry name" value="SAM-dependent_MTases_sf"/>
</dbReference>
<evidence type="ECO:0000313" key="24">
    <source>
        <dbReference type="EMBL" id="KAK3090023.1"/>
    </source>
</evidence>
<keyword evidence="11" id="KW-0804">Transcription</keyword>
<evidence type="ECO:0000256" key="12">
    <source>
        <dbReference type="ARBA" id="ARBA00023242"/>
    </source>
</evidence>
<dbReference type="GO" id="GO:0015030">
    <property type="term" value="C:Cajal body"/>
    <property type="evidence" value="ECO:0007669"/>
    <property type="project" value="UniProtKB-SubCell"/>
</dbReference>
<evidence type="ECO:0000256" key="18">
    <source>
        <dbReference type="ARBA" id="ARBA00049790"/>
    </source>
</evidence>
<evidence type="ECO:0000313" key="25">
    <source>
        <dbReference type="Proteomes" id="UP001186944"/>
    </source>
</evidence>
<comment type="function">
    <text evidence="19">Catalyzes the 2 serial methylation steps for the conversion of the 7-monomethylguanosine (m(7)G) caps of snRNAs and snoRNAs to a 2,2,7-trimethylguanosine (m(2,2,7)G) cap structure. The enzyme is specific for guanine, and N7 methylation must precede N2 methylation. Hypermethylation of the m7G cap of U snRNAs leads to their concentration in nuclear foci, their colocalization with coilin and the formation of canonical Cajal bodies (CBs). Plays a role in transcriptional regulation.</text>
</comment>
<keyword evidence="6" id="KW-0597">Phosphoprotein</keyword>
<comment type="catalytic activity">
    <reaction evidence="15">
        <text>a 5'-end (N(7)-methyl 5'-triphosphoguanosine)-ribonucleoside in snoRNA + S-adenosyl-L-methionine = a 5'-end (N(2),N(7)-dimethyl 5'-triphosphoguanosine)-ribonucleoside in snoRNA + S-adenosyl-L-homocysteine + H(+)</text>
        <dbReference type="Rhea" id="RHEA:78475"/>
        <dbReference type="Rhea" id="RHEA-COMP:19086"/>
        <dbReference type="Rhea" id="RHEA-COMP:19088"/>
        <dbReference type="ChEBI" id="CHEBI:15378"/>
        <dbReference type="ChEBI" id="CHEBI:57856"/>
        <dbReference type="ChEBI" id="CHEBI:59789"/>
        <dbReference type="ChEBI" id="CHEBI:156461"/>
        <dbReference type="ChEBI" id="CHEBI:172880"/>
    </reaction>
    <physiologicalReaction direction="left-to-right" evidence="15">
        <dbReference type="Rhea" id="RHEA:78476"/>
    </physiologicalReaction>
</comment>
<evidence type="ECO:0000256" key="16">
    <source>
        <dbReference type="ARBA" id="ARBA00048763"/>
    </source>
</evidence>
<evidence type="ECO:0000256" key="10">
    <source>
        <dbReference type="ARBA" id="ARBA00023015"/>
    </source>
</evidence>
<feature type="compositionally biased region" description="Polar residues" evidence="23">
    <location>
        <begin position="467"/>
        <end position="510"/>
    </location>
</feature>
<evidence type="ECO:0000256" key="17">
    <source>
        <dbReference type="ARBA" id="ARBA00049075"/>
    </source>
</evidence>
<reference evidence="24" key="1">
    <citation type="submission" date="2019-08" db="EMBL/GenBank/DDBJ databases">
        <title>The improved chromosome-level genome for the pearl oyster Pinctada fucata martensii using PacBio sequencing and Hi-C.</title>
        <authorList>
            <person name="Zheng Z."/>
        </authorList>
    </citation>
    <scope>NUCLEOTIDE SEQUENCE</scope>
    <source>
        <strain evidence="24">ZZ-2019</strain>
        <tissue evidence="24">Adductor muscle</tissue>
    </source>
</reference>
<evidence type="ECO:0000256" key="19">
    <source>
        <dbReference type="ARBA" id="ARBA00057179"/>
    </source>
</evidence>
<feature type="region of interest" description="Disordered" evidence="23">
    <location>
        <begin position="807"/>
        <end position="840"/>
    </location>
</feature>
<dbReference type="Proteomes" id="UP001186944">
    <property type="component" value="Unassembled WGS sequence"/>
</dbReference>
<evidence type="ECO:0000256" key="2">
    <source>
        <dbReference type="ARBA" id="ARBA00004496"/>
    </source>
</evidence>
<protein>
    <recommendedName>
        <fullName evidence="4">Trimethylguanosine synthase</fullName>
    </recommendedName>
    <alternativeName>
        <fullName evidence="18">Cap-specific guanine-N(2) methyltransferase</fullName>
    </alternativeName>
    <alternativeName>
        <fullName evidence="21">Nuclear receptor coactivator 6-interacting protein</fullName>
    </alternativeName>
    <alternativeName>
        <fullName evidence="22">PRIP-interacting protein with methyltransferase motif</fullName>
    </alternativeName>
</protein>
<keyword evidence="5" id="KW-0963">Cytoplasm</keyword>
<evidence type="ECO:0000256" key="1">
    <source>
        <dbReference type="ARBA" id="ARBA00004408"/>
    </source>
</evidence>
<keyword evidence="7" id="KW-0489">Methyltransferase</keyword>
<dbReference type="Pfam" id="PF09445">
    <property type="entry name" value="Methyltransf_15"/>
    <property type="match status" value="1"/>
</dbReference>
<dbReference type="SUPFAM" id="SSF53335">
    <property type="entry name" value="S-adenosyl-L-methionine-dependent methyltransferases"/>
    <property type="match status" value="1"/>
</dbReference>
<dbReference type="EMBL" id="VSWD01000010">
    <property type="protein sequence ID" value="KAK3090023.1"/>
    <property type="molecule type" value="Genomic_DNA"/>
</dbReference>
<comment type="caution">
    <text evidence="24">The sequence shown here is derived from an EMBL/GenBank/DDBJ whole genome shotgun (WGS) entry which is preliminary data.</text>
</comment>
<evidence type="ECO:0000256" key="4">
    <source>
        <dbReference type="ARBA" id="ARBA00018517"/>
    </source>
</evidence>
<feature type="compositionally biased region" description="Basic and acidic residues" evidence="23">
    <location>
        <begin position="223"/>
        <end position="243"/>
    </location>
</feature>
<feature type="compositionally biased region" description="Basic and acidic residues" evidence="23">
    <location>
        <begin position="260"/>
        <end position="275"/>
    </location>
</feature>
<evidence type="ECO:0000256" key="23">
    <source>
        <dbReference type="SAM" id="MobiDB-lite"/>
    </source>
</evidence>
<feature type="region of interest" description="Disordered" evidence="23">
    <location>
        <begin position="467"/>
        <end position="531"/>
    </location>
</feature>
<comment type="similarity">
    <text evidence="13">Belongs to the methyltransferase superfamily. Trimethylguanosine synthase family.</text>
</comment>
<comment type="subcellular location">
    <subcellularLocation>
        <location evidence="2">Cytoplasm</location>
    </subcellularLocation>
    <subcellularLocation>
        <location evidence="1">Nucleus</location>
        <location evidence="1">Cajal body</location>
    </subcellularLocation>
    <subcellularLocation>
        <location evidence="3">Nucleus</location>
        <location evidence="3">Nucleolus</location>
    </subcellularLocation>
</comment>
<feature type="compositionally biased region" description="Basic residues" evidence="23">
    <location>
        <begin position="89"/>
        <end position="107"/>
    </location>
</feature>
<dbReference type="AlphaFoldDB" id="A0AA88XQY9"/>
<comment type="catalytic activity">
    <reaction evidence="14">
        <text>a 5'-end (N(2),N(7)-dimethyl 5'-triphosphoguanosine)-ribonucleoside in snoRNA + S-adenosyl-L-methionine = a 5'-end (N(2),N(2),N(7)-trimethyl 5'-triphosphoguanosine)-ribonucleoside in snoRNA + S-adenosyl-L-homocysteine + H(+)</text>
        <dbReference type="Rhea" id="RHEA:78507"/>
        <dbReference type="Rhea" id="RHEA-COMP:19088"/>
        <dbReference type="Rhea" id="RHEA-COMP:19090"/>
        <dbReference type="ChEBI" id="CHEBI:15378"/>
        <dbReference type="ChEBI" id="CHEBI:57856"/>
        <dbReference type="ChEBI" id="CHEBI:59789"/>
        <dbReference type="ChEBI" id="CHEBI:167623"/>
        <dbReference type="ChEBI" id="CHEBI:172880"/>
    </reaction>
    <physiologicalReaction direction="left-to-right" evidence="14">
        <dbReference type="Rhea" id="RHEA:78508"/>
    </physiologicalReaction>
</comment>
<comment type="subunit">
    <text evidence="20">May form homooligomers. Interacts with CREBBP/CBP, EED/WAIT1, EP300/P300, NCOA6/PRIP, PPARBP/PBP and SMN.</text>
</comment>
<dbReference type="PANTHER" id="PTHR14741:SF32">
    <property type="entry name" value="TRIMETHYLGUANOSINE SYNTHASE"/>
    <property type="match status" value="1"/>
</dbReference>
<feature type="region of interest" description="Disordered" evidence="23">
    <location>
        <begin position="198"/>
        <end position="281"/>
    </location>
</feature>
<dbReference type="FunFam" id="3.40.50.150:FF:000066">
    <property type="entry name" value="Trimethylguanosine synthase 1"/>
    <property type="match status" value="1"/>
</dbReference>
<evidence type="ECO:0000256" key="5">
    <source>
        <dbReference type="ARBA" id="ARBA00022490"/>
    </source>
</evidence>
<name>A0AA88XQY9_PINIB</name>
<gene>
    <name evidence="24" type="ORF">FSP39_008599</name>
</gene>
<evidence type="ECO:0000256" key="7">
    <source>
        <dbReference type="ARBA" id="ARBA00022603"/>
    </source>
</evidence>
<dbReference type="CDD" id="cd02440">
    <property type="entry name" value="AdoMet_MTases"/>
    <property type="match status" value="1"/>
</dbReference>
<keyword evidence="12" id="KW-0539">Nucleus</keyword>
<comment type="catalytic activity">
    <reaction evidence="16">
        <text>a 5'-end (N(2),N(7)-dimethyl 5'-triphosphoguanosine)-ribonucleoside in snRNA + S-adenosyl-L-methionine = a 5'-end (N(2),N(2),N(7)-trimethyl 5'-triphosphoguanosine)-ribonucleoside in snRNA + S-adenosyl-L-homocysteine + H(+)</text>
        <dbReference type="Rhea" id="RHEA:78479"/>
        <dbReference type="Rhea" id="RHEA-COMP:19087"/>
        <dbReference type="Rhea" id="RHEA-COMP:19089"/>
        <dbReference type="ChEBI" id="CHEBI:15378"/>
        <dbReference type="ChEBI" id="CHEBI:57856"/>
        <dbReference type="ChEBI" id="CHEBI:59789"/>
        <dbReference type="ChEBI" id="CHEBI:167623"/>
        <dbReference type="ChEBI" id="CHEBI:172880"/>
    </reaction>
    <physiologicalReaction direction="left-to-right" evidence="16">
        <dbReference type="Rhea" id="RHEA:78480"/>
    </physiologicalReaction>
</comment>
<evidence type="ECO:0000256" key="3">
    <source>
        <dbReference type="ARBA" id="ARBA00004604"/>
    </source>
</evidence>
<proteinExistence type="inferred from homology"/>
<feature type="region of interest" description="Disordered" evidence="23">
    <location>
        <begin position="14"/>
        <end position="113"/>
    </location>
</feature>
<keyword evidence="25" id="KW-1185">Reference proteome</keyword>
<organism evidence="24 25">
    <name type="scientific">Pinctada imbricata</name>
    <name type="common">Atlantic pearl-oyster</name>
    <name type="synonym">Pinctada martensii</name>
    <dbReference type="NCBI Taxonomy" id="66713"/>
    <lineage>
        <taxon>Eukaryota</taxon>
        <taxon>Metazoa</taxon>
        <taxon>Spiralia</taxon>
        <taxon>Lophotrochozoa</taxon>
        <taxon>Mollusca</taxon>
        <taxon>Bivalvia</taxon>
        <taxon>Autobranchia</taxon>
        <taxon>Pteriomorphia</taxon>
        <taxon>Pterioida</taxon>
        <taxon>Pterioidea</taxon>
        <taxon>Pteriidae</taxon>
        <taxon>Pinctada</taxon>
    </lineage>
</organism>
<dbReference type="GO" id="GO:0005737">
    <property type="term" value="C:cytoplasm"/>
    <property type="evidence" value="ECO:0007669"/>
    <property type="project" value="UniProtKB-SubCell"/>
</dbReference>
<evidence type="ECO:0000256" key="22">
    <source>
        <dbReference type="ARBA" id="ARBA00081504"/>
    </source>
</evidence>
<keyword evidence="10" id="KW-0805">Transcription regulation</keyword>
<evidence type="ECO:0000256" key="15">
    <source>
        <dbReference type="ARBA" id="ARBA00048740"/>
    </source>
</evidence>
<comment type="catalytic activity">
    <reaction evidence="17">
        <text>a 5'-end (N(7)-methyl 5'-triphosphoguanosine)-ribonucleoside in snRNA + S-adenosyl-L-methionine = a 5'-end (N(2),N(7)-dimethyl 5'-triphosphoguanosine)-ribonucleoside in snRNA + S-adenosyl-L-homocysteine + H(+)</text>
        <dbReference type="Rhea" id="RHEA:78471"/>
        <dbReference type="Rhea" id="RHEA-COMP:19085"/>
        <dbReference type="Rhea" id="RHEA-COMP:19087"/>
        <dbReference type="ChEBI" id="CHEBI:15378"/>
        <dbReference type="ChEBI" id="CHEBI:57856"/>
        <dbReference type="ChEBI" id="CHEBI:59789"/>
        <dbReference type="ChEBI" id="CHEBI:156461"/>
        <dbReference type="ChEBI" id="CHEBI:172880"/>
    </reaction>
    <physiologicalReaction direction="left-to-right" evidence="17">
        <dbReference type="Rhea" id="RHEA:78472"/>
    </physiologicalReaction>
</comment>
<feature type="region of interest" description="Disordered" evidence="23">
    <location>
        <begin position="569"/>
        <end position="620"/>
    </location>
</feature>
<dbReference type="InterPro" id="IPR019012">
    <property type="entry name" value="RNA_cap_Gua-N2-MeTrfase"/>
</dbReference>
<feature type="compositionally biased region" description="Basic and acidic residues" evidence="23">
    <location>
        <begin position="204"/>
        <end position="215"/>
    </location>
</feature>
<evidence type="ECO:0000256" key="21">
    <source>
        <dbReference type="ARBA" id="ARBA00079339"/>
    </source>
</evidence>
<keyword evidence="8" id="KW-0808">Transferase</keyword>
<evidence type="ECO:0000256" key="20">
    <source>
        <dbReference type="ARBA" id="ARBA00064494"/>
    </source>
</evidence>
<dbReference type="Gene3D" id="3.40.50.150">
    <property type="entry name" value="Vaccinia Virus protein VP39"/>
    <property type="match status" value="1"/>
</dbReference>
<feature type="compositionally biased region" description="Polar residues" evidence="23">
    <location>
        <begin position="245"/>
        <end position="254"/>
    </location>
</feature>
<accession>A0AA88XQY9</accession>
<evidence type="ECO:0000256" key="6">
    <source>
        <dbReference type="ARBA" id="ARBA00022553"/>
    </source>
</evidence>
<evidence type="ECO:0000256" key="8">
    <source>
        <dbReference type="ARBA" id="ARBA00022679"/>
    </source>
</evidence>
<feature type="compositionally biased region" description="Acidic residues" evidence="23">
    <location>
        <begin position="609"/>
        <end position="618"/>
    </location>
</feature>
<feature type="compositionally biased region" description="Basic residues" evidence="23">
    <location>
        <begin position="819"/>
        <end position="832"/>
    </location>
</feature>
<evidence type="ECO:0000256" key="13">
    <source>
        <dbReference type="ARBA" id="ARBA00025783"/>
    </source>
</evidence>
<keyword evidence="9" id="KW-0949">S-adenosyl-L-methionine</keyword>
<dbReference type="GO" id="GO:0005730">
    <property type="term" value="C:nucleolus"/>
    <property type="evidence" value="ECO:0007669"/>
    <property type="project" value="UniProtKB-SubCell"/>
</dbReference>
<evidence type="ECO:0000256" key="11">
    <source>
        <dbReference type="ARBA" id="ARBA00023163"/>
    </source>
</evidence>
<feature type="compositionally biased region" description="Basic and acidic residues" evidence="23">
    <location>
        <begin position="588"/>
        <end position="601"/>
    </location>
</feature>
<evidence type="ECO:0000256" key="14">
    <source>
        <dbReference type="ARBA" id="ARBA00047418"/>
    </source>
</evidence>
<dbReference type="GO" id="GO:0071164">
    <property type="term" value="F:RNA cap trimethylguanosine synthase activity"/>
    <property type="evidence" value="ECO:0007669"/>
    <property type="project" value="TreeGrafter"/>
</dbReference>
<evidence type="ECO:0000256" key="9">
    <source>
        <dbReference type="ARBA" id="ARBA00022691"/>
    </source>
</evidence>
<feature type="region of interest" description="Disordered" evidence="23">
    <location>
        <begin position="344"/>
        <end position="370"/>
    </location>
</feature>